<protein>
    <submittedName>
        <fullName evidence="2">FAD-dependent oxidoreductase</fullName>
    </submittedName>
</protein>
<keyword evidence="3" id="KW-1185">Reference proteome</keyword>
<dbReference type="GO" id="GO:0016491">
    <property type="term" value="F:oxidoreductase activity"/>
    <property type="evidence" value="ECO:0007669"/>
    <property type="project" value="InterPro"/>
</dbReference>
<dbReference type="InterPro" id="IPR036188">
    <property type="entry name" value="FAD/NAD-bd_sf"/>
</dbReference>
<dbReference type="PANTHER" id="PTHR42841">
    <property type="entry name" value="AMINE OXIDASE"/>
    <property type="match status" value="1"/>
</dbReference>
<evidence type="ECO:0000259" key="1">
    <source>
        <dbReference type="Pfam" id="PF01593"/>
    </source>
</evidence>
<dbReference type="Gene3D" id="3.50.50.60">
    <property type="entry name" value="FAD/NAD(P)-binding domain"/>
    <property type="match status" value="1"/>
</dbReference>
<proteinExistence type="predicted"/>
<dbReference type="SUPFAM" id="SSF51905">
    <property type="entry name" value="FAD/NAD(P)-binding domain"/>
    <property type="match status" value="1"/>
</dbReference>
<accession>A0A931FGA8</accession>
<dbReference type="Pfam" id="PF01593">
    <property type="entry name" value="Amino_oxidase"/>
    <property type="match status" value="1"/>
</dbReference>
<dbReference type="Proteomes" id="UP000657385">
    <property type="component" value="Unassembled WGS sequence"/>
</dbReference>
<sequence length="430" mass="45209">MVGAGLAGLVAAARLSAHGLSVTVLEAADKVGGRMAEQEHDGYRLDHGTHLLNTAYPELRRTLGLGGPEDLELRPLSPDVMVHSDGRRYRVGAPTSARAAFGAARAPIGRPWDRARLGANLARLAATPVDRLLARPERTTADALRERGIPAATVDGFLRPLLTALLSDPALGTSSRVADLVLRGYARGGLCLPARGVGAVPLAVAERLPAGTVRLGVRVTAIAANGVETERHGRFGCRAVVVATDARSAGELLPGLHQPAHHPVTTYYHVAETSPVAEPVLVLDATPGALVSHTLVLSDVHRSYAPSGALVASTVLGRAAETHTTEAEAEAGKAAEPEVRRSLARLYDTDTSGWRFLTVRHFADALPAMPPPHVFRRPVRVLHGLYVCGDHRGTSTVQGALTSGRRAADALLRDLGLLRSPATTPDELAA</sequence>
<evidence type="ECO:0000313" key="2">
    <source>
        <dbReference type="EMBL" id="MBF9071105.1"/>
    </source>
</evidence>
<reference evidence="2" key="1">
    <citation type="submission" date="2020-11" db="EMBL/GenBank/DDBJ databases">
        <title>Isolation and identification of active actinomycetes.</title>
        <authorList>
            <person name="Yu B."/>
        </authorList>
    </citation>
    <scope>NUCLEOTIDE SEQUENCE</scope>
    <source>
        <strain evidence="2">NEAU-YB345</strain>
    </source>
</reference>
<dbReference type="InterPro" id="IPR002937">
    <property type="entry name" value="Amino_oxidase"/>
</dbReference>
<dbReference type="EMBL" id="JADPRT010000010">
    <property type="protein sequence ID" value="MBF9071105.1"/>
    <property type="molecule type" value="Genomic_DNA"/>
</dbReference>
<evidence type="ECO:0000313" key="3">
    <source>
        <dbReference type="Proteomes" id="UP000657385"/>
    </source>
</evidence>
<dbReference type="AlphaFoldDB" id="A0A931FGA8"/>
<comment type="caution">
    <text evidence="2">The sequence shown here is derived from an EMBL/GenBank/DDBJ whole genome shotgun (WGS) entry which is preliminary data.</text>
</comment>
<feature type="domain" description="Amine oxidase" evidence="1">
    <location>
        <begin position="6"/>
        <end position="412"/>
    </location>
</feature>
<organism evidence="2 3">
    <name type="scientific">Streptacidiphilus fuscans</name>
    <dbReference type="NCBI Taxonomy" id="2789292"/>
    <lineage>
        <taxon>Bacteria</taxon>
        <taxon>Bacillati</taxon>
        <taxon>Actinomycetota</taxon>
        <taxon>Actinomycetes</taxon>
        <taxon>Kitasatosporales</taxon>
        <taxon>Streptomycetaceae</taxon>
        <taxon>Streptacidiphilus</taxon>
    </lineage>
</organism>
<gene>
    <name evidence="2" type="ORF">I2501_24095</name>
</gene>
<name>A0A931FGA8_9ACTN</name>